<evidence type="ECO:0000259" key="2">
    <source>
        <dbReference type="Pfam" id="PF12146"/>
    </source>
</evidence>
<comment type="caution">
    <text evidence="3">The sequence shown here is derived from an EMBL/GenBank/DDBJ whole genome shotgun (WGS) entry which is preliminary data.</text>
</comment>
<dbReference type="Pfam" id="PF12146">
    <property type="entry name" value="Hydrolase_4"/>
    <property type="match status" value="1"/>
</dbReference>
<dbReference type="Proteomes" id="UP001241748">
    <property type="component" value="Unassembled WGS sequence"/>
</dbReference>
<keyword evidence="1" id="KW-0472">Membrane</keyword>
<dbReference type="SUPFAM" id="SSF53474">
    <property type="entry name" value="alpha/beta-Hydrolases"/>
    <property type="match status" value="1"/>
</dbReference>
<name>A0ABV4YU15_9BACI</name>
<dbReference type="Gene3D" id="3.40.50.1820">
    <property type="entry name" value="alpha/beta hydrolase"/>
    <property type="match status" value="1"/>
</dbReference>
<dbReference type="RefSeq" id="WP_306074087.1">
    <property type="nucleotide sequence ID" value="NZ_JAROBZ020000001.1"/>
</dbReference>
<sequence length="321" mass="35833">MKKRLTKIGIAIVLIFIIGMGIAGNYFYNVGINRSQEGPNLHGGGSSAAAASIEGSEEQQAKLAALMQWTDQQKFEIVQMKSYDGLTLKGRFLKNPHSNGKIVILAHGYKGSSEQMPGITKDYYDMGYDVLKPDARGHGMSEGTYIGYGWHDRKDYVDWINFLINEKKENTVFLHGFSMGAATVLMTSGENLPKEVKGIIADSGYTTVKAELSHQLKYLYHLPAFPLMEVTSVITKIRAGYTFEEASALESVKKNKLPLFIIHGDQDELVPTEMGTEIYQAASSEKDLWIVKGAGHTEAYTVAEEEYKRRLQNFLDRSIRK</sequence>
<evidence type="ECO:0000256" key="1">
    <source>
        <dbReference type="SAM" id="Phobius"/>
    </source>
</evidence>
<feature type="transmembrane region" description="Helical" evidence="1">
    <location>
        <begin position="7"/>
        <end position="28"/>
    </location>
</feature>
<dbReference type="InterPro" id="IPR029058">
    <property type="entry name" value="AB_hydrolase_fold"/>
</dbReference>
<accession>A0ABV4YU15</accession>
<keyword evidence="4" id="KW-1185">Reference proteome</keyword>
<keyword evidence="1" id="KW-0812">Transmembrane</keyword>
<organism evidence="3 4">
    <name type="scientific">Neobacillus driksii</name>
    <dbReference type="NCBI Taxonomy" id="3035913"/>
    <lineage>
        <taxon>Bacteria</taxon>
        <taxon>Bacillati</taxon>
        <taxon>Bacillota</taxon>
        <taxon>Bacilli</taxon>
        <taxon>Bacillales</taxon>
        <taxon>Bacillaceae</taxon>
        <taxon>Neobacillus</taxon>
    </lineage>
</organism>
<dbReference type="PANTHER" id="PTHR43358">
    <property type="entry name" value="ALPHA/BETA-HYDROLASE"/>
    <property type="match status" value="1"/>
</dbReference>
<reference evidence="3 4" key="1">
    <citation type="submission" date="2024-05" db="EMBL/GenBank/DDBJ databases">
        <authorList>
            <person name="Venkateswaran K."/>
        </authorList>
    </citation>
    <scope>NUCLEOTIDE SEQUENCE [LARGE SCALE GENOMIC DNA]</scope>
    <source>
        <strain evidence="3 4">179-C4-2-HS</strain>
    </source>
</reference>
<dbReference type="GO" id="GO:0016787">
    <property type="term" value="F:hydrolase activity"/>
    <property type="evidence" value="ECO:0007669"/>
    <property type="project" value="UniProtKB-KW"/>
</dbReference>
<proteinExistence type="predicted"/>
<evidence type="ECO:0000313" key="4">
    <source>
        <dbReference type="Proteomes" id="UP001241748"/>
    </source>
</evidence>
<dbReference type="InterPro" id="IPR052920">
    <property type="entry name" value="DNA-binding_regulatory"/>
</dbReference>
<keyword evidence="3" id="KW-0378">Hydrolase</keyword>
<gene>
    <name evidence="3" type="ORF">P5G62_012000</name>
</gene>
<protein>
    <submittedName>
        <fullName evidence="3">Alpha/beta hydrolase</fullName>
    </submittedName>
</protein>
<dbReference type="EMBL" id="JAROBZ020000001">
    <property type="protein sequence ID" value="MFB3167829.1"/>
    <property type="molecule type" value="Genomic_DNA"/>
</dbReference>
<feature type="domain" description="Serine aminopeptidase S33" evidence="2">
    <location>
        <begin position="101"/>
        <end position="212"/>
    </location>
</feature>
<evidence type="ECO:0000313" key="3">
    <source>
        <dbReference type="EMBL" id="MFB3167829.1"/>
    </source>
</evidence>
<dbReference type="InterPro" id="IPR022742">
    <property type="entry name" value="Hydrolase_4"/>
</dbReference>
<keyword evidence="1" id="KW-1133">Transmembrane helix</keyword>
<dbReference type="PANTHER" id="PTHR43358:SF4">
    <property type="entry name" value="ALPHA_BETA HYDROLASE FOLD-1 DOMAIN-CONTAINING PROTEIN"/>
    <property type="match status" value="1"/>
</dbReference>